<dbReference type="InterPro" id="IPR045380">
    <property type="entry name" value="LD_TPept_scaffold_dom"/>
</dbReference>
<keyword evidence="11" id="KW-1185">Reference proteome</keyword>
<dbReference type="UniPathway" id="UPA00219"/>
<dbReference type="Gene3D" id="2.40.440.10">
    <property type="entry name" value="L,D-transpeptidase catalytic domain-like"/>
    <property type="match status" value="1"/>
</dbReference>
<dbReference type="PANTHER" id="PTHR41533:SF2">
    <property type="entry name" value="BLR7131 PROTEIN"/>
    <property type="match status" value="1"/>
</dbReference>
<dbReference type="PROSITE" id="PS52029">
    <property type="entry name" value="LD_TPASE"/>
    <property type="match status" value="1"/>
</dbReference>
<dbReference type="Pfam" id="PF20142">
    <property type="entry name" value="Scaffold"/>
    <property type="match status" value="1"/>
</dbReference>
<comment type="pathway">
    <text evidence="1 7">Cell wall biogenesis; peptidoglycan biosynthesis.</text>
</comment>
<evidence type="ECO:0000256" key="1">
    <source>
        <dbReference type="ARBA" id="ARBA00004752"/>
    </source>
</evidence>
<dbReference type="AlphaFoldDB" id="A0A5J5IMN4"/>
<evidence type="ECO:0000256" key="6">
    <source>
        <dbReference type="ARBA" id="ARBA00023316"/>
    </source>
</evidence>
<comment type="similarity">
    <text evidence="2">Belongs to the YkuD family.</text>
</comment>
<evidence type="ECO:0000259" key="9">
    <source>
        <dbReference type="PROSITE" id="PS52029"/>
    </source>
</evidence>
<gene>
    <name evidence="10" type="ORF">FW778_03760</name>
</gene>
<dbReference type="Proteomes" id="UP000326903">
    <property type="component" value="Unassembled WGS sequence"/>
</dbReference>
<dbReference type="GO" id="GO:0071555">
    <property type="term" value="P:cell wall organization"/>
    <property type="evidence" value="ECO:0007669"/>
    <property type="project" value="UniProtKB-UniRule"/>
</dbReference>
<keyword evidence="4 7" id="KW-0133">Cell shape</keyword>
<feature type="transmembrane region" description="Helical" evidence="8">
    <location>
        <begin position="6"/>
        <end position="23"/>
    </location>
</feature>
<dbReference type="InterPro" id="IPR038063">
    <property type="entry name" value="Transpep_catalytic_dom"/>
</dbReference>
<evidence type="ECO:0000256" key="8">
    <source>
        <dbReference type="SAM" id="Phobius"/>
    </source>
</evidence>
<reference evidence="10 11" key="1">
    <citation type="submission" date="2019-09" db="EMBL/GenBank/DDBJ databases">
        <title>Draft genome sequence of Ginsengibacter sp. BR5-29.</title>
        <authorList>
            <person name="Im W.-T."/>
        </authorList>
    </citation>
    <scope>NUCLEOTIDE SEQUENCE [LARGE SCALE GENOMIC DNA]</scope>
    <source>
        <strain evidence="10 11">BR5-29</strain>
    </source>
</reference>
<keyword evidence="8" id="KW-1133">Transmembrane helix</keyword>
<dbReference type="GO" id="GO:0016740">
    <property type="term" value="F:transferase activity"/>
    <property type="evidence" value="ECO:0007669"/>
    <property type="project" value="UniProtKB-KW"/>
</dbReference>
<evidence type="ECO:0000256" key="2">
    <source>
        <dbReference type="ARBA" id="ARBA00005992"/>
    </source>
</evidence>
<proteinExistence type="inferred from homology"/>
<feature type="active site" description="Nucleophile" evidence="7">
    <location>
        <position position="474"/>
    </location>
</feature>
<organism evidence="10 11">
    <name type="scientific">Ginsengibacter hankyongi</name>
    <dbReference type="NCBI Taxonomy" id="2607284"/>
    <lineage>
        <taxon>Bacteria</taxon>
        <taxon>Pseudomonadati</taxon>
        <taxon>Bacteroidota</taxon>
        <taxon>Chitinophagia</taxon>
        <taxon>Chitinophagales</taxon>
        <taxon>Chitinophagaceae</taxon>
        <taxon>Ginsengibacter</taxon>
    </lineage>
</organism>
<keyword evidence="6 7" id="KW-0961">Cell wall biogenesis/degradation</keyword>
<keyword evidence="5 7" id="KW-0573">Peptidoglycan synthesis</keyword>
<dbReference type="GO" id="GO:0004180">
    <property type="term" value="F:carboxypeptidase activity"/>
    <property type="evidence" value="ECO:0007669"/>
    <property type="project" value="UniProtKB-ARBA"/>
</dbReference>
<dbReference type="PROSITE" id="PS51257">
    <property type="entry name" value="PROKAR_LIPOPROTEIN"/>
    <property type="match status" value="1"/>
</dbReference>
<evidence type="ECO:0000256" key="5">
    <source>
        <dbReference type="ARBA" id="ARBA00022984"/>
    </source>
</evidence>
<comment type="caution">
    <text evidence="10">The sequence shown here is derived from an EMBL/GenBank/DDBJ whole genome shotgun (WGS) entry which is preliminary data.</text>
</comment>
<feature type="domain" description="L,D-TPase catalytic" evidence="9">
    <location>
        <begin position="324"/>
        <end position="496"/>
    </location>
</feature>
<dbReference type="InterPro" id="IPR052905">
    <property type="entry name" value="LD-transpeptidase_YkuD-like"/>
</dbReference>
<dbReference type="GO" id="GO:0009252">
    <property type="term" value="P:peptidoglycan biosynthetic process"/>
    <property type="evidence" value="ECO:0007669"/>
    <property type="project" value="UniProtKB-UniPathway"/>
</dbReference>
<evidence type="ECO:0000256" key="7">
    <source>
        <dbReference type="PROSITE-ProRule" id="PRU01373"/>
    </source>
</evidence>
<sequence length="563" mass="65800">MLQKTNVVYVLFTLILMSGIIGCKNKHAAVKKEIVKVPEEMDDQITENIKAVLQFAHDNNGKINDSSKLYLFNVVNSFYDNNNYHNIWSRKEKWMPLADSMFDFIEHSKYYGLYPRDYHFNELTALRKKIIEDTLAKKDAIVWTKADLLLSDAFMKTLRDLKEGRLLPETLSITRKPKYIDSFFIKNLTEARNIASLTNLFNSVEPANFRYQSLKNLVKDFVDNMDTTRYQFIVYPQKDSFLLIKNLQKRLVQSGLAKPLDTLPDSVLLSKEIKKYQSANKLRKDGKFGPKLIESLNNFDQEKFRRIAITLDRYKLMPDTLPLRYVWVNLPSYFLELWDNDTLIIRSKVIIGKPETRTPVLTSAITDMVTYPQWTIPESIIKKDILPALKKDPGYLAAKGFNLVDSKGDIVDPYTIKWSKYSKGIPWKIMQGSGDDNALGVLKFNFNNPYSVYLHDTNQRYLFQNSDRGLSHGCVRVQKWEQLAFYIARNDSLNTTKEQKLAYDVDSIKKWLSNRDRKRIFIKNRLPLFIEYFSCEARDDKLVIYKDIYNDDAMLAEKYFANK</sequence>
<evidence type="ECO:0000313" key="11">
    <source>
        <dbReference type="Proteomes" id="UP000326903"/>
    </source>
</evidence>
<dbReference type="CDD" id="cd16913">
    <property type="entry name" value="YkuD_like"/>
    <property type="match status" value="1"/>
</dbReference>
<dbReference type="SUPFAM" id="SSF141523">
    <property type="entry name" value="L,D-transpeptidase catalytic domain-like"/>
    <property type="match status" value="1"/>
</dbReference>
<dbReference type="RefSeq" id="WP_150413253.1">
    <property type="nucleotide sequence ID" value="NZ_VYQF01000001.1"/>
</dbReference>
<dbReference type="EMBL" id="VYQF01000001">
    <property type="protein sequence ID" value="KAA9041164.1"/>
    <property type="molecule type" value="Genomic_DNA"/>
</dbReference>
<dbReference type="PANTHER" id="PTHR41533">
    <property type="entry name" value="L,D-TRANSPEPTIDASE HI_1667-RELATED"/>
    <property type="match status" value="1"/>
</dbReference>
<keyword evidence="8" id="KW-0472">Membrane</keyword>
<dbReference type="GO" id="GO:0008360">
    <property type="term" value="P:regulation of cell shape"/>
    <property type="evidence" value="ECO:0007669"/>
    <property type="project" value="UniProtKB-UniRule"/>
</dbReference>
<keyword evidence="8" id="KW-0812">Transmembrane</keyword>
<name>A0A5J5IMN4_9BACT</name>
<evidence type="ECO:0000256" key="3">
    <source>
        <dbReference type="ARBA" id="ARBA00022679"/>
    </source>
</evidence>
<dbReference type="Pfam" id="PF03734">
    <property type="entry name" value="YkuD"/>
    <property type="match status" value="1"/>
</dbReference>
<protein>
    <submittedName>
        <fullName evidence="10">L,D-transpeptidase family protein</fullName>
    </submittedName>
</protein>
<evidence type="ECO:0000256" key="4">
    <source>
        <dbReference type="ARBA" id="ARBA00022960"/>
    </source>
</evidence>
<keyword evidence="3" id="KW-0808">Transferase</keyword>
<evidence type="ECO:0000313" key="10">
    <source>
        <dbReference type="EMBL" id="KAA9041164.1"/>
    </source>
</evidence>
<feature type="active site" description="Proton donor/acceptor" evidence="7">
    <location>
        <position position="455"/>
    </location>
</feature>
<accession>A0A5J5IMN4</accession>
<dbReference type="InterPro" id="IPR005490">
    <property type="entry name" value="LD_TPept_cat_dom"/>
</dbReference>